<dbReference type="PATRIC" id="fig|1653476.3.peg.867"/>
<dbReference type="STRING" id="1653476.THC_0836"/>
<evidence type="ECO:0000313" key="3">
    <source>
        <dbReference type="EMBL" id="BAU23223.1"/>
    </source>
</evidence>
<dbReference type="PROSITE" id="PS50206">
    <property type="entry name" value="RHODANESE_3"/>
    <property type="match status" value="1"/>
</dbReference>
<organism evidence="3 4">
    <name type="scientific">Caldimicrobium thiodismutans</name>
    <dbReference type="NCBI Taxonomy" id="1653476"/>
    <lineage>
        <taxon>Bacteria</taxon>
        <taxon>Pseudomonadati</taxon>
        <taxon>Thermodesulfobacteriota</taxon>
        <taxon>Thermodesulfobacteria</taxon>
        <taxon>Thermodesulfobacteriales</taxon>
        <taxon>Thermodesulfobacteriaceae</taxon>
        <taxon>Caldimicrobium</taxon>
    </lineage>
</organism>
<dbReference type="RefSeq" id="WP_068513748.1">
    <property type="nucleotide sequence ID" value="NZ_AP014945.1"/>
</dbReference>
<dbReference type="InterPro" id="IPR011063">
    <property type="entry name" value="TilS/TtcA_N"/>
</dbReference>
<dbReference type="Gene3D" id="3.40.50.620">
    <property type="entry name" value="HUPs"/>
    <property type="match status" value="1"/>
</dbReference>
<dbReference type="GO" id="GO:0016740">
    <property type="term" value="F:transferase activity"/>
    <property type="evidence" value="ECO:0007669"/>
    <property type="project" value="UniProtKB-KW"/>
</dbReference>
<dbReference type="PANTHER" id="PTHR11807:SF12">
    <property type="entry name" value="CYTOPLASMIC TRNA 2-THIOLATION PROTEIN 1"/>
    <property type="match status" value="1"/>
</dbReference>
<reference evidence="3 4" key="1">
    <citation type="journal article" date="2016" name="Int. J. Syst. Evol. Microbiol.">
        <title>Caldimicrobium thiodismutans sp. nov., a sulfur-disproportionating bacterium isolated from a hot spring, and emended description of the genus Caldimicrobium.</title>
        <authorList>
            <person name="Kojima H."/>
            <person name="Umezawa K."/>
            <person name="Fukui M."/>
        </authorList>
    </citation>
    <scope>NUCLEOTIDE SEQUENCE [LARGE SCALE GENOMIC DNA]</scope>
    <source>
        <strain evidence="3 4">TF1</strain>
    </source>
</reference>
<feature type="domain" description="Rhodanese" evidence="2">
    <location>
        <begin position="345"/>
        <end position="428"/>
    </location>
</feature>
<dbReference type="GO" id="GO:0002144">
    <property type="term" value="C:cytosolic tRNA wobble base thiouridylase complex"/>
    <property type="evidence" value="ECO:0007669"/>
    <property type="project" value="TreeGrafter"/>
</dbReference>
<dbReference type="GO" id="GO:0000049">
    <property type="term" value="F:tRNA binding"/>
    <property type="evidence" value="ECO:0007669"/>
    <property type="project" value="InterPro"/>
</dbReference>
<dbReference type="Proteomes" id="UP000068196">
    <property type="component" value="Chromosome"/>
</dbReference>
<dbReference type="Pfam" id="PF00581">
    <property type="entry name" value="Rhodanese"/>
    <property type="match status" value="1"/>
</dbReference>
<dbReference type="PANTHER" id="PTHR11807">
    <property type="entry name" value="ATPASES OF THE PP SUPERFAMILY-RELATED"/>
    <property type="match status" value="1"/>
</dbReference>
<reference evidence="4" key="2">
    <citation type="journal article" date="2016" name="Int. J. Syst. Evol. Microbiol.">
        <title>Caldimicrobium thiodismutans sp. nov., a sulfur-disproportionating bacterium isolated from a hot spring.</title>
        <authorList>
            <person name="Kojima H."/>
            <person name="Umezawa K."/>
            <person name="Fukui M."/>
        </authorList>
    </citation>
    <scope>NUCLEOTIDE SEQUENCE [LARGE SCALE GENOMIC DNA]</scope>
    <source>
        <strain evidence="4">TF1</strain>
    </source>
</reference>
<dbReference type="AlphaFoldDB" id="A0A0U5AGV2"/>
<dbReference type="KEGG" id="cthi:THC_0836"/>
<dbReference type="GO" id="GO:0002143">
    <property type="term" value="P:tRNA wobble position uridine thiolation"/>
    <property type="evidence" value="ECO:0007669"/>
    <property type="project" value="TreeGrafter"/>
</dbReference>
<accession>A0A0U5AGV2</accession>
<protein>
    <recommendedName>
        <fullName evidence="2">Rhodanese domain-containing protein</fullName>
    </recommendedName>
</protein>
<evidence type="ECO:0000256" key="1">
    <source>
        <dbReference type="ARBA" id="ARBA00022679"/>
    </source>
</evidence>
<dbReference type="Gene3D" id="3.40.250.10">
    <property type="entry name" value="Rhodanese-like domain"/>
    <property type="match status" value="1"/>
</dbReference>
<sequence length="437" mass="50342">MQYLKCGAEKFEFEIKPLGKLCKLCKSEVPVVTLTTQNLKLCKNCFSKIQQRRLSEAVKKYRMFGPEDRVGILLSGGKDSATLAHLLKKTFPEISFQGLYLNLGIRYYSDFAQKAVEELCESLSIPLFVYDLKAEKGFSIDDFVFTSFKDKICSVCGTIKRYLFSKVARELGLTVIATGHHLDDLLSTYLTLFFNGDFISIKRLVPVNLPLFEGQAKKIKPLYQIPEREIFFYAVLNELPLEGCACPHGEITPSKKIKGILEELEKENRTFKYQLLSVFLKGFIPLLRENFEESTLVPCKVCGEPTASVHGICGFCRRVNLLSRIEDKTLELSLAKWQKIEESSERQKWMVFDVREKEDYLKGTLPSAKWISPSLLENEKDLFKTFRPFREKNLLFFCYSGRLSYLFTLKLRKMNFRAYNLKEPEQILGIDQVPENG</sequence>
<evidence type="ECO:0000259" key="2">
    <source>
        <dbReference type="PROSITE" id="PS50206"/>
    </source>
</evidence>
<proteinExistence type="predicted"/>
<dbReference type="InterPro" id="IPR014729">
    <property type="entry name" value="Rossmann-like_a/b/a_fold"/>
</dbReference>
<dbReference type="NCBIfam" id="TIGR00269">
    <property type="entry name" value="TIGR00269 family protein"/>
    <property type="match status" value="1"/>
</dbReference>
<name>A0A0U5AGV2_9BACT</name>
<dbReference type="SUPFAM" id="SSF52821">
    <property type="entry name" value="Rhodanese/Cell cycle control phosphatase"/>
    <property type="match status" value="1"/>
</dbReference>
<evidence type="ECO:0000313" key="4">
    <source>
        <dbReference type="Proteomes" id="UP000068196"/>
    </source>
</evidence>
<dbReference type="SUPFAM" id="SSF52402">
    <property type="entry name" value="Adenine nucleotide alpha hydrolases-like"/>
    <property type="match status" value="1"/>
</dbReference>
<dbReference type="InterPro" id="IPR036873">
    <property type="entry name" value="Rhodanese-like_dom_sf"/>
</dbReference>
<gene>
    <name evidence="3" type="ORF">THC_0836</name>
</gene>
<dbReference type="Pfam" id="PF01171">
    <property type="entry name" value="ATP_bind_3"/>
    <property type="match status" value="1"/>
</dbReference>
<dbReference type="CDD" id="cd00158">
    <property type="entry name" value="RHOD"/>
    <property type="match status" value="1"/>
</dbReference>
<dbReference type="InterPro" id="IPR000541">
    <property type="entry name" value="Ncs6/Tuc1/Ctu1"/>
</dbReference>
<dbReference type="EMBL" id="AP014945">
    <property type="protein sequence ID" value="BAU23223.1"/>
    <property type="molecule type" value="Genomic_DNA"/>
</dbReference>
<keyword evidence="4" id="KW-1185">Reference proteome</keyword>
<dbReference type="InterPro" id="IPR001763">
    <property type="entry name" value="Rhodanese-like_dom"/>
</dbReference>
<keyword evidence="1" id="KW-0808">Transferase</keyword>
<dbReference type="OrthoDB" id="9801054at2"/>